<accession>A0A1F5S585</accession>
<dbReference type="STRING" id="1797985.A2Y83_01750"/>
<evidence type="ECO:0008006" key="3">
    <source>
        <dbReference type="Google" id="ProtNLM"/>
    </source>
</evidence>
<evidence type="ECO:0000313" key="1">
    <source>
        <dbReference type="EMBL" id="OGF21854.1"/>
    </source>
</evidence>
<proteinExistence type="predicted"/>
<sequence length="174" mass="19900">MRITRNSIVYCDANFLVALSAGSVKQPELKKRACILFAKLLISGCKTIASPLTFDEMWLGIRREIGAKNILNNLRFGVNKFLNNKQVEYYSYTEIFPYLQDFTDELLKHRNLSIIQFNDAQKGVKNSLQNIKNFKLKPRDAFHLSYVNDNGATHFITNDGHFNGKGMDIEVVGF</sequence>
<evidence type="ECO:0000313" key="2">
    <source>
        <dbReference type="Proteomes" id="UP000178323"/>
    </source>
</evidence>
<name>A0A1F5S585_9BACT</name>
<dbReference type="AlphaFoldDB" id="A0A1F5S585"/>
<dbReference type="EMBL" id="MFFS01000049">
    <property type="protein sequence ID" value="OGF21854.1"/>
    <property type="molecule type" value="Genomic_DNA"/>
</dbReference>
<comment type="caution">
    <text evidence="1">The sequence shown here is derived from an EMBL/GenBank/DDBJ whole genome shotgun (WGS) entry which is preliminary data.</text>
</comment>
<dbReference type="Proteomes" id="UP000178323">
    <property type="component" value="Unassembled WGS sequence"/>
</dbReference>
<reference evidence="1 2" key="1">
    <citation type="journal article" date="2016" name="Nat. Commun.">
        <title>Thousands of microbial genomes shed light on interconnected biogeochemical processes in an aquifer system.</title>
        <authorList>
            <person name="Anantharaman K."/>
            <person name="Brown C.T."/>
            <person name="Hug L.A."/>
            <person name="Sharon I."/>
            <person name="Castelle C.J."/>
            <person name="Probst A.J."/>
            <person name="Thomas B.C."/>
            <person name="Singh A."/>
            <person name="Wilkins M.J."/>
            <person name="Karaoz U."/>
            <person name="Brodie E.L."/>
            <person name="Williams K.H."/>
            <person name="Hubbard S.S."/>
            <person name="Banfield J.F."/>
        </authorList>
    </citation>
    <scope>NUCLEOTIDE SEQUENCE [LARGE SCALE GENOMIC DNA]</scope>
</reference>
<protein>
    <recommendedName>
        <fullName evidence="3">PIN domain-containing protein</fullName>
    </recommendedName>
</protein>
<organism evidence="1 2">
    <name type="scientific">Candidatus Falkowbacteria bacterium RBG_13_39_14</name>
    <dbReference type="NCBI Taxonomy" id="1797985"/>
    <lineage>
        <taxon>Bacteria</taxon>
        <taxon>Candidatus Falkowiibacteriota</taxon>
    </lineage>
</organism>
<gene>
    <name evidence="1" type="ORF">A2Y83_01750</name>
</gene>